<dbReference type="AlphaFoldDB" id="A0A4P9Y744"/>
<dbReference type="OrthoDB" id="268928at2759"/>
<sequence>MSSSGTSSRSRVCLFPLNALSLLPPHISHELGVYIAGGLFALAWWIFLDAVTQARLEGISVGPEWAPGICVTLGMLVVNSIDQARLVGDSYGGSFAQDDGGWRARLAFFVGVAVMVGGIAGSVAILCVKFINASLPPALGWAGVIQCITLTVSSAILWIAQNAEGEYQIALSSM</sequence>
<protein>
    <submittedName>
        <fullName evidence="7">Uncharacterized protein</fullName>
    </submittedName>
</protein>
<reference evidence="8" key="1">
    <citation type="journal article" date="2018" name="Nat. Microbiol.">
        <title>Leveraging single-cell genomics to expand the fungal tree of life.</title>
        <authorList>
            <person name="Ahrendt S.R."/>
            <person name="Quandt C.A."/>
            <person name="Ciobanu D."/>
            <person name="Clum A."/>
            <person name="Salamov A."/>
            <person name="Andreopoulos B."/>
            <person name="Cheng J.F."/>
            <person name="Woyke T."/>
            <person name="Pelin A."/>
            <person name="Henrissat B."/>
            <person name="Reynolds N.K."/>
            <person name="Benny G.L."/>
            <person name="Smith M.E."/>
            <person name="James T.Y."/>
            <person name="Grigoriev I.V."/>
        </authorList>
    </citation>
    <scope>NUCLEOTIDE SEQUENCE [LARGE SCALE GENOMIC DNA]</scope>
</reference>
<dbReference type="Pfam" id="PF05255">
    <property type="entry name" value="UPF0220"/>
    <property type="match status" value="1"/>
</dbReference>
<gene>
    <name evidence="7" type="ORF">BJ684DRAFT_7823</name>
</gene>
<dbReference type="InterPro" id="IPR007919">
    <property type="entry name" value="UPF0220"/>
</dbReference>
<evidence type="ECO:0000256" key="3">
    <source>
        <dbReference type="ARBA" id="ARBA00022692"/>
    </source>
</evidence>
<comment type="subcellular location">
    <subcellularLocation>
        <location evidence="1">Membrane</location>
        <topology evidence="1">Multi-pass membrane protein</topology>
    </subcellularLocation>
</comment>
<feature type="transmembrane region" description="Helical" evidence="6">
    <location>
        <begin position="31"/>
        <end position="48"/>
    </location>
</feature>
<keyword evidence="4 6" id="KW-1133">Transmembrane helix</keyword>
<comment type="similarity">
    <text evidence="2">Belongs to the UPF0220 family.</text>
</comment>
<keyword evidence="8" id="KW-1185">Reference proteome</keyword>
<evidence type="ECO:0000313" key="7">
    <source>
        <dbReference type="EMBL" id="RKP14938.1"/>
    </source>
</evidence>
<evidence type="ECO:0000256" key="2">
    <source>
        <dbReference type="ARBA" id="ARBA00005335"/>
    </source>
</evidence>
<name>A0A4P9Y744_9FUNG</name>
<evidence type="ECO:0000256" key="6">
    <source>
        <dbReference type="SAM" id="Phobius"/>
    </source>
</evidence>
<feature type="transmembrane region" description="Helical" evidence="6">
    <location>
        <begin position="106"/>
        <end position="132"/>
    </location>
</feature>
<dbReference type="PANTHER" id="PTHR13180">
    <property type="entry name" value="SMALL MEMBRANE PROTEIN-RELATED"/>
    <property type="match status" value="1"/>
</dbReference>
<evidence type="ECO:0000256" key="1">
    <source>
        <dbReference type="ARBA" id="ARBA00004141"/>
    </source>
</evidence>
<organism evidence="7 8">
    <name type="scientific">Piptocephalis cylindrospora</name>
    <dbReference type="NCBI Taxonomy" id="1907219"/>
    <lineage>
        <taxon>Eukaryota</taxon>
        <taxon>Fungi</taxon>
        <taxon>Fungi incertae sedis</taxon>
        <taxon>Zoopagomycota</taxon>
        <taxon>Zoopagomycotina</taxon>
        <taxon>Zoopagomycetes</taxon>
        <taxon>Zoopagales</taxon>
        <taxon>Piptocephalidaceae</taxon>
        <taxon>Piptocephalis</taxon>
    </lineage>
</organism>
<proteinExistence type="inferred from homology"/>
<dbReference type="Proteomes" id="UP000267251">
    <property type="component" value="Unassembled WGS sequence"/>
</dbReference>
<evidence type="ECO:0000256" key="4">
    <source>
        <dbReference type="ARBA" id="ARBA00022989"/>
    </source>
</evidence>
<dbReference type="GO" id="GO:0016020">
    <property type="term" value="C:membrane"/>
    <property type="evidence" value="ECO:0007669"/>
    <property type="project" value="UniProtKB-SubCell"/>
</dbReference>
<keyword evidence="3 6" id="KW-0812">Transmembrane</keyword>
<feature type="transmembrane region" description="Helical" evidence="6">
    <location>
        <begin position="138"/>
        <end position="160"/>
    </location>
</feature>
<evidence type="ECO:0000256" key="5">
    <source>
        <dbReference type="ARBA" id="ARBA00023136"/>
    </source>
</evidence>
<dbReference type="EMBL" id="KZ987774">
    <property type="protein sequence ID" value="RKP14938.1"/>
    <property type="molecule type" value="Genomic_DNA"/>
</dbReference>
<keyword evidence="5 6" id="KW-0472">Membrane</keyword>
<accession>A0A4P9Y744</accession>
<evidence type="ECO:0000313" key="8">
    <source>
        <dbReference type="Proteomes" id="UP000267251"/>
    </source>
</evidence>